<feature type="coiled-coil region" evidence="1">
    <location>
        <begin position="212"/>
        <end position="325"/>
    </location>
</feature>
<keyword evidence="2" id="KW-0472">Membrane</keyword>
<evidence type="ECO:0000256" key="2">
    <source>
        <dbReference type="SAM" id="Phobius"/>
    </source>
</evidence>
<evidence type="ECO:0000256" key="1">
    <source>
        <dbReference type="SAM" id="Coils"/>
    </source>
</evidence>
<name>A0A0G1DQ11_9BACT</name>
<dbReference type="AlphaFoldDB" id="A0A0G1DQ11"/>
<protein>
    <submittedName>
        <fullName evidence="3">Uncharacterized protein</fullName>
    </submittedName>
</protein>
<keyword evidence="1" id="KW-0175">Coiled coil</keyword>
<feature type="transmembrane region" description="Helical" evidence="2">
    <location>
        <begin position="353"/>
        <end position="374"/>
    </location>
</feature>
<evidence type="ECO:0000313" key="3">
    <source>
        <dbReference type="EMBL" id="KKS99995.1"/>
    </source>
</evidence>
<keyword evidence="2" id="KW-1133">Transmembrane helix</keyword>
<organism evidence="3 4">
    <name type="scientific">Candidatus Nomurabacteria bacterium GW2011_GWA2_43_15</name>
    <dbReference type="NCBI Taxonomy" id="1618738"/>
    <lineage>
        <taxon>Bacteria</taxon>
        <taxon>Candidatus Nomuraibacteriota</taxon>
    </lineage>
</organism>
<proteinExistence type="predicted"/>
<reference evidence="3 4" key="1">
    <citation type="journal article" date="2015" name="Nature">
        <title>rRNA introns, odd ribosomes, and small enigmatic genomes across a large radiation of phyla.</title>
        <authorList>
            <person name="Brown C.T."/>
            <person name="Hug L.A."/>
            <person name="Thomas B.C."/>
            <person name="Sharon I."/>
            <person name="Castelle C.J."/>
            <person name="Singh A."/>
            <person name="Wilkins M.J."/>
            <person name="Williams K.H."/>
            <person name="Banfield J.F."/>
        </authorList>
    </citation>
    <scope>NUCLEOTIDE SEQUENCE [LARGE SCALE GENOMIC DNA]</scope>
</reference>
<accession>A0A0G1DQ11</accession>
<evidence type="ECO:0000313" key="4">
    <source>
        <dbReference type="Proteomes" id="UP000034646"/>
    </source>
</evidence>
<sequence length="386" mass="43389">MKNKRTIKNIFESWGQSKKELPPNNNALKSEILSKVPSDLGKTFAINHSRLPWVSFAFTAVAVVVFFINLAGPQNNFGKQAPTLGESSVDFYKTSSNRGTSAPSMPSLDNYYTPPFYGGGDSPITDNREFLKIGYNATVRTRRAPLLAARIETLIRGFGGRIDSASSGEKSGYISFALPKEELSTFQLAIKDLAGARFYTEQTNSQNLLPQKQMIEENQRQNEKNLSDLNAERGQIVRSHNQVVASHQSRVDSINRDIATLNAEYPSADAARRAQILNIINQLQAEINTIRYQIANENKSYQTKISDIDNKIRNTQENLRIIKNEDTNLINNVATVNGTISLTWINLWELADAYAPGPLLAWVFLLAAIAYYLFWHRRFIAVPDYF</sequence>
<dbReference type="Proteomes" id="UP000034646">
    <property type="component" value="Unassembled WGS sequence"/>
</dbReference>
<feature type="transmembrane region" description="Helical" evidence="2">
    <location>
        <begin position="51"/>
        <end position="71"/>
    </location>
</feature>
<gene>
    <name evidence="3" type="ORF">UV76_C0015G0012</name>
</gene>
<keyword evidence="2" id="KW-0812">Transmembrane</keyword>
<dbReference type="EMBL" id="LCFS01000015">
    <property type="protein sequence ID" value="KKS99995.1"/>
    <property type="molecule type" value="Genomic_DNA"/>
</dbReference>
<comment type="caution">
    <text evidence="3">The sequence shown here is derived from an EMBL/GenBank/DDBJ whole genome shotgun (WGS) entry which is preliminary data.</text>
</comment>